<comment type="similarity">
    <text evidence="3">Belongs to the serine/threonine dehydratase family.</text>
</comment>
<dbReference type="RefSeq" id="WP_066887689.1">
    <property type="nucleotide sequence ID" value="NZ_CP171739.1"/>
</dbReference>
<evidence type="ECO:0000256" key="5">
    <source>
        <dbReference type="ARBA" id="ARBA00022898"/>
    </source>
</evidence>
<evidence type="ECO:0000313" key="12">
    <source>
        <dbReference type="Proteomes" id="UP000070188"/>
    </source>
</evidence>
<proteinExistence type="inferred from homology"/>
<dbReference type="EC" id="4.3.1.19" evidence="4"/>
<dbReference type="InterPro" id="IPR036052">
    <property type="entry name" value="TrpB-like_PALP_sf"/>
</dbReference>
<comment type="function">
    <text evidence="7">Catalyzes the anaerobic formation of alpha-ketobutyrate and ammonia from threonine in a two-step reaction. The first step involved a dehydration of threonine and a production of enamine intermediates (aminocrotonate), which tautomerizes to its imine form (iminobutyrate). Both intermediates are unstable and short-lived. The second step is the nonenzymatic hydrolysis of the enamine/imine intermediates to form 2-ketobutyrate and free ammonia. In the low water environment of the cell, the second step is accelerated by RidA.</text>
</comment>
<evidence type="ECO:0000259" key="9">
    <source>
        <dbReference type="Pfam" id="PF00291"/>
    </source>
</evidence>
<evidence type="ECO:0000313" key="13">
    <source>
        <dbReference type="Proteomes" id="UP000070659"/>
    </source>
</evidence>
<comment type="cofactor">
    <cofactor evidence="2">
        <name>pyridoxal 5'-phosphate</name>
        <dbReference type="ChEBI" id="CHEBI:597326"/>
    </cofactor>
</comment>
<evidence type="ECO:0000256" key="3">
    <source>
        <dbReference type="ARBA" id="ARBA00010869"/>
    </source>
</evidence>
<dbReference type="FunFam" id="3.40.50.1100:FF:000005">
    <property type="entry name" value="Threonine dehydratase catabolic"/>
    <property type="match status" value="1"/>
</dbReference>
<evidence type="ECO:0000313" key="10">
    <source>
        <dbReference type="EMBL" id="KWX01294.1"/>
    </source>
</evidence>
<dbReference type="PATRIC" id="fig|1469144.10.peg.2522"/>
<dbReference type="InterPro" id="IPR001926">
    <property type="entry name" value="TrpB-like_PALP"/>
</dbReference>
<name>A0A132N6U4_9ACTN</name>
<dbReference type="GO" id="GO:0006565">
    <property type="term" value="P:L-serine catabolic process"/>
    <property type="evidence" value="ECO:0007669"/>
    <property type="project" value="TreeGrafter"/>
</dbReference>
<dbReference type="OrthoDB" id="9811476at2"/>
<dbReference type="SUPFAM" id="SSF53686">
    <property type="entry name" value="Tryptophan synthase beta subunit-like PLP-dependent enzymes"/>
    <property type="match status" value="1"/>
</dbReference>
<dbReference type="InterPro" id="IPR050147">
    <property type="entry name" value="Ser/Thr_Dehydratase"/>
</dbReference>
<dbReference type="GO" id="GO:0006567">
    <property type="term" value="P:L-threonine catabolic process"/>
    <property type="evidence" value="ECO:0007669"/>
    <property type="project" value="TreeGrafter"/>
</dbReference>
<comment type="catalytic activity">
    <reaction evidence="1">
        <text>L-threonine = 2-oxobutanoate + NH4(+)</text>
        <dbReference type="Rhea" id="RHEA:22108"/>
        <dbReference type="ChEBI" id="CHEBI:16763"/>
        <dbReference type="ChEBI" id="CHEBI:28938"/>
        <dbReference type="ChEBI" id="CHEBI:57926"/>
        <dbReference type="EC" id="4.3.1.19"/>
    </reaction>
</comment>
<keyword evidence="12" id="KW-1185">Reference proteome</keyword>
<sequence length="309" mass="31433">MITKTDVETAAGRIAGRVRTTPVLTVEPAAFGLPCPVTLKLELFQHTASFKPRGAFNRMLAAGVPGSGVIAASGGNHGLGVAYAARELGVPAEIFVPESTPPVKVARLHALGAQVTVTGAYYAEAYQASRRRAAETGALVIHAYDQPEVAAGQGTLGRELLQQMPDVETVVVAVGGGGLLAGVATAVAGRARVVAVEPEAIPTLHHALAAGGPVDVPVGGVAADSLGARRIGDIAYRVAVGTGVRSVLVPDEAIRRARRLLWDQCRVAAEPGGSCALAALLCGAYVPGPDERVAVVVCGGNADPADLTR</sequence>
<reference evidence="12" key="2">
    <citation type="submission" date="2015-04" db="EMBL/GenBank/DDBJ databases">
        <title>Physiological reanalysis, assessment of diazotrophy, and genome sequences of multiple isolates of Streptomyces thermoautotrophicus.</title>
        <authorList>
            <person name="MacKellar D.C."/>
            <person name="Lieber L."/>
            <person name="Norman J."/>
            <person name="Bolger A."/>
            <person name="Tobin C."/>
            <person name="Murray J.W."/>
            <person name="Chang R."/>
            <person name="Ford T."/>
            <person name="Nguyen P.Q."/>
            <person name="Woodward J."/>
            <person name="Permingeat H."/>
            <person name="Joshi N.S."/>
            <person name="Silver P.A."/>
            <person name="Usadel B."/>
            <person name="Rutherford A.W."/>
            <person name="Friesen M."/>
            <person name="Prell J."/>
        </authorList>
    </citation>
    <scope>NUCLEOTIDE SEQUENCE [LARGE SCALE GENOMIC DNA]</scope>
    <source>
        <strain evidence="12">H1</strain>
    </source>
</reference>
<dbReference type="PANTHER" id="PTHR48078:SF6">
    <property type="entry name" value="L-THREONINE DEHYDRATASE CATABOLIC TDCB"/>
    <property type="match status" value="1"/>
</dbReference>
<protein>
    <recommendedName>
        <fullName evidence="4">threonine ammonia-lyase</fullName>
        <ecNumber evidence="4">4.3.1.19</ecNumber>
    </recommendedName>
    <alternativeName>
        <fullName evidence="8">Threonine deaminase</fullName>
    </alternativeName>
</protein>
<dbReference type="GO" id="GO:0004794">
    <property type="term" value="F:threonine deaminase activity"/>
    <property type="evidence" value="ECO:0007669"/>
    <property type="project" value="UniProtKB-EC"/>
</dbReference>
<evidence type="ECO:0000256" key="1">
    <source>
        <dbReference type="ARBA" id="ARBA00001274"/>
    </source>
</evidence>
<dbReference type="Proteomes" id="UP000070188">
    <property type="component" value="Unassembled WGS sequence"/>
</dbReference>
<dbReference type="NCBIfam" id="NF006094">
    <property type="entry name" value="PRK08246.1"/>
    <property type="match status" value="1"/>
</dbReference>
<reference evidence="11 13" key="1">
    <citation type="submission" date="2015-02" db="EMBL/GenBank/DDBJ databases">
        <title>Physiological reanalysis, assessment of diazotrophy, and genome sequences of multiple isolates of Streptomyces thermoautotrophicus.</title>
        <authorList>
            <person name="MacKellar D.C."/>
            <person name="Lieber L."/>
            <person name="Norman J."/>
            <person name="Bolger A."/>
            <person name="Tobin C."/>
            <person name="Murray J.W."/>
            <person name="Prell J."/>
        </authorList>
    </citation>
    <scope>NUCLEOTIDE SEQUENCE [LARGE SCALE GENOMIC DNA]</scope>
    <source>
        <strain evidence="11 13">UBT1</strain>
    </source>
</reference>
<keyword evidence="5" id="KW-0663">Pyridoxal phosphate</keyword>
<evidence type="ECO:0000313" key="11">
    <source>
        <dbReference type="EMBL" id="KWX05736.1"/>
    </source>
</evidence>
<dbReference type="PANTHER" id="PTHR48078">
    <property type="entry name" value="THREONINE DEHYDRATASE, MITOCHONDRIAL-RELATED"/>
    <property type="match status" value="1"/>
</dbReference>
<organism evidence="11 13">
    <name type="scientific">Carbonactinospora thermoautotrophica</name>
    <dbReference type="NCBI Taxonomy" id="1469144"/>
    <lineage>
        <taxon>Bacteria</taxon>
        <taxon>Bacillati</taxon>
        <taxon>Actinomycetota</taxon>
        <taxon>Actinomycetes</taxon>
        <taxon>Kitasatosporales</taxon>
        <taxon>Carbonactinosporaceae</taxon>
        <taxon>Carbonactinospora</taxon>
    </lineage>
</organism>
<evidence type="ECO:0000256" key="8">
    <source>
        <dbReference type="ARBA" id="ARBA00031427"/>
    </source>
</evidence>
<dbReference type="Pfam" id="PF00291">
    <property type="entry name" value="PALP"/>
    <property type="match status" value="1"/>
</dbReference>
<evidence type="ECO:0000256" key="6">
    <source>
        <dbReference type="ARBA" id="ARBA00023239"/>
    </source>
</evidence>
<comment type="caution">
    <text evidence="11">The sequence shown here is derived from an EMBL/GenBank/DDBJ whole genome shotgun (WGS) entry which is preliminary data.</text>
</comment>
<evidence type="ECO:0000256" key="7">
    <source>
        <dbReference type="ARBA" id="ARBA00025527"/>
    </source>
</evidence>
<evidence type="ECO:0000256" key="2">
    <source>
        <dbReference type="ARBA" id="ARBA00001933"/>
    </source>
</evidence>
<dbReference type="EMBL" id="LAXD01000001">
    <property type="protein sequence ID" value="KWX01294.1"/>
    <property type="molecule type" value="Genomic_DNA"/>
</dbReference>
<dbReference type="AlphaFoldDB" id="A0A132N6U4"/>
<gene>
    <name evidence="10" type="ORF">LI90_2322</name>
    <name evidence="11" type="ORF">TH66_01505</name>
</gene>
<dbReference type="STRING" id="1469144.LI90_2322"/>
<evidence type="ECO:0000256" key="4">
    <source>
        <dbReference type="ARBA" id="ARBA00012096"/>
    </source>
</evidence>
<dbReference type="Gene3D" id="3.40.50.1100">
    <property type="match status" value="2"/>
</dbReference>
<dbReference type="GO" id="GO:0009097">
    <property type="term" value="P:isoleucine biosynthetic process"/>
    <property type="evidence" value="ECO:0007669"/>
    <property type="project" value="TreeGrafter"/>
</dbReference>
<keyword evidence="6 11" id="KW-0456">Lyase</keyword>
<accession>A0A132N6U4</accession>
<feature type="domain" description="Tryptophan synthase beta chain-like PALP" evidence="9">
    <location>
        <begin position="17"/>
        <end position="299"/>
    </location>
</feature>
<dbReference type="EMBL" id="JYIJ01000010">
    <property type="protein sequence ID" value="KWX05736.1"/>
    <property type="molecule type" value="Genomic_DNA"/>
</dbReference>
<dbReference type="Proteomes" id="UP000070659">
    <property type="component" value="Unassembled WGS sequence"/>
</dbReference>
<reference evidence="10" key="3">
    <citation type="submission" date="2015-04" db="EMBL/GenBank/DDBJ databases">
        <title>Physiological reanalysis, assessment of diazotrophy, and genome sequences of multiple isolates of Streptomyces thermoautotrophicus.</title>
        <authorList>
            <person name="MacKellar D.C."/>
            <person name="Lieber L."/>
            <person name="Norman J."/>
            <person name="Bolger A."/>
            <person name="Tobin C."/>
            <person name="Murray J.W."/>
            <person name="Woodward J."/>
            <person name="Friesen M."/>
            <person name="Prell J."/>
        </authorList>
    </citation>
    <scope>NUCLEOTIDE SEQUENCE [LARGE SCALE GENOMIC DNA]</scope>
    <source>
        <strain evidence="10">H1</strain>
    </source>
</reference>
<dbReference type="GO" id="GO:0003941">
    <property type="term" value="F:L-serine ammonia-lyase activity"/>
    <property type="evidence" value="ECO:0007669"/>
    <property type="project" value="TreeGrafter"/>
</dbReference>